<dbReference type="Proteomes" id="UP000694416">
    <property type="component" value="Unplaced"/>
</dbReference>
<evidence type="ECO:0000313" key="1">
    <source>
        <dbReference type="Ensembl" id="ENSPTEP00000007539.1"/>
    </source>
</evidence>
<reference evidence="1" key="1">
    <citation type="submission" date="2025-08" db="UniProtKB">
        <authorList>
            <consortium name="Ensembl"/>
        </authorList>
    </citation>
    <scope>IDENTIFICATION</scope>
</reference>
<evidence type="ECO:0000313" key="2">
    <source>
        <dbReference type="Proteomes" id="UP000694416"/>
    </source>
</evidence>
<accession>A0A8C9GPT4</accession>
<dbReference type="AlphaFoldDB" id="A0A8C9GPT4"/>
<dbReference type="PANTHER" id="PTHR46254">
    <property type="entry name" value="PROTEIN GVQW1-RELATED"/>
    <property type="match status" value="1"/>
</dbReference>
<proteinExistence type="predicted"/>
<keyword evidence="2" id="KW-1185">Reference proteome</keyword>
<reference evidence="1" key="2">
    <citation type="submission" date="2025-09" db="UniProtKB">
        <authorList>
            <consortium name="Ensembl"/>
        </authorList>
    </citation>
    <scope>IDENTIFICATION</scope>
</reference>
<organism evidence="1 2">
    <name type="scientific">Piliocolobus tephrosceles</name>
    <name type="common">Ugandan red Colobus</name>
    <dbReference type="NCBI Taxonomy" id="591936"/>
    <lineage>
        <taxon>Eukaryota</taxon>
        <taxon>Metazoa</taxon>
        <taxon>Chordata</taxon>
        <taxon>Craniata</taxon>
        <taxon>Vertebrata</taxon>
        <taxon>Euteleostomi</taxon>
        <taxon>Mammalia</taxon>
        <taxon>Eutheria</taxon>
        <taxon>Euarchontoglires</taxon>
        <taxon>Primates</taxon>
        <taxon>Haplorrhini</taxon>
        <taxon>Catarrhini</taxon>
        <taxon>Cercopithecidae</taxon>
        <taxon>Colobinae</taxon>
        <taxon>Piliocolobus</taxon>
    </lineage>
</organism>
<name>A0A8C9GPT4_9PRIM</name>
<protein>
    <submittedName>
        <fullName evidence="1">Uncharacterized protein</fullName>
    </submittedName>
</protein>
<sequence length="154" mass="16892">MCRPLSSQDSKTAGHDAHSASRAWLQWALGHRLPTAEHSAPGAHSGSTVLPRAQRNSCREDGQCSLQHPQSLALLPRLECSGMLSPHCNLCLPGSTESCLCLLSSWDYRRVPPRPTNFCIFSRDGVSPCWSGWSRTPDLMIRPPRPPKVLGLQA</sequence>
<dbReference type="Ensembl" id="ENSPTET00000011482.1">
    <property type="protein sequence ID" value="ENSPTEP00000007539.1"/>
    <property type="gene ID" value="ENSPTEG00000008575.1"/>
</dbReference>